<dbReference type="NCBIfam" id="TIGR04183">
    <property type="entry name" value="Por_Secre_tail"/>
    <property type="match status" value="1"/>
</dbReference>
<evidence type="ECO:0000259" key="4">
    <source>
        <dbReference type="Pfam" id="PF18962"/>
    </source>
</evidence>
<dbReference type="CDD" id="cd15482">
    <property type="entry name" value="Sialidase_non-viral"/>
    <property type="match status" value="1"/>
</dbReference>
<dbReference type="Pfam" id="PF18962">
    <property type="entry name" value="Por_Secre_tail"/>
    <property type="match status" value="1"/>
</dbReference>
<dbReference type="Proteomes" id="UP000184474">
    <property type="component" value="Unassembled WGS sequence"/>
</dbReference>
<feature type="domain" description="Sortilin N-terminal" evidence="3">
    <location>
        <begin position="159"/>
        <end position="283"/>
    </location>
</feature>
<feature type="region of interest" description="Disordered" evidence="2">
    <location>
        <begin position="37"/>
        <end position="63"/>
    </location>
</feature>
<dbReference type="InterPro" id="IPR031778">
    <property type="entry name" value="Sortilin_N"/>
</dbReference>
<dbReference type="GO" id="GO:0010411">
    <property type="term" value="P:xyloglucan metabolic process"/>
    <property type="evidence" value="ECO:0007669"/>
    <property type="project" value="TreeGrafter"/>
</dbReference>
<keyword evidence="1" id="KW-0677">Repeat</keyword>
<organism evidence="5 6">
    <name type="scientific">Reichenbachiella agariperforans</name>
    <dbReference type="NCBI Taxonomy" id="156994"/>
    <lineage>
        <taxon>Bacteria</taxon>
        <taxon>Pseudomonadati</taxon>
        <taxon>Bacteroidota</taxon>
        <taxon>Cytophagia</taxon>
        <taxon>Cytophagales</taxon>
        <taxon>Reichenbachiellaceae</taxon>
        <taxon>Reichenbachiella</taxon>
    </lineage>
</organism>
<protein>
    <submittedName>
        <fullName evidence="5">Por secretion system C-terminal sorting domain-containing protein</fullName>
    </submittedName>
</protein>
<name>A0A1M6P0Q7_REIAG</name>
<sequence length="1371" mass="148477">MNKTSTITIISIVAFIALIGIWQTVKLAPVTTIVVSSDQSDSKTGHEKWQEEHEAKVAKHKKEGYKKSDKPSQYILLKNALMTREGQTTTGYGSNYQQVELTKAKVQSSLTLSKARTKAVAGYDFDERGPGNVPGRTRAVVIDPDDADVWIAGAVGGGIWKTIDGGQSWTNKSTGLTNLAISCMVMAPSNHDVLYAGTGEGWGASGGMIKGSGIYKSTDRGETWEQIAATAANDNFQMVNRLIVDPQDENVLLVANSNDPLYAKFFNSGVLKSTDGGANWTKVLSTDGYAQQIVADPSDFNTQYVSVRGVGVYKSLDAGDTWVSSSKGLLPNGRLEIAVSPVDPNRLFASVVGDVSGTGADLYLSDDAGANWSILTEKDGEDLEFLGGQGWYDNTVLAHPFDKDKVYVGGVNLFLFTIQDGQIEGEPQFIGANENGTDAFMGLVNFDSGQVYGNKIALGSIDASEFVSIEIRFGAGLSQKAHRFEVPEGATSGVGAGDYSYQDYVDVPFEVWDTDNDQQLMVSFRDQQGDGKFNLLAQNSEGDASVQSREYLYVHKVNYDGAAANSSIAVNGGHEFQDMYFFWPFLVEGATWDDTNLPTSTFELYYGQLVKRYKKRDVITDAYGENGGKNSFSQTQGATATEGVHPDNHSLTAVISDATAQEFQIILTGDGGLYKTAVGTNPGFEEGDWTFSGLGFNTTQFYAVDKMGGESRYVAGAQDNGSWMSQQNDEGSPTSLYARANGGDGFGVAWNYKNADLLLTSVYYNAIEKSSDGGATFSNATTGLSDSDETNAPFNTKIENVKSDPDLVYAVGASGVWKSTNFGGRWSLSAISEQWALRTFMDVKISRANNNIVWAGGAMTDSESLHVSIDRGQTFAATSNYDEVTLGQISGLATHPTEDSTAYVIYSFAKGPKILKTEDLGQTWVDLSGFGTGAVSTNGFPDVAVYDLLVMPHVTTTIWAGTEIGIFESTDAGASWHMLDGDIPAVSVWELRNIDDQVVVGTHGRGIWSVTINELPTQGFNPVITYVGFSLDGSPSVNYNLEMDVDSVKVTIGGELVYTDKTAKTLGSYEYVSDEPLATGSEIAVIAYSGGQKYVSQYSTPEVLSYGEPVDSYSNDFETTSSDFSGVGFTIVNFGLGSRSIVTLDGYEDNANYVYTLSSPIIVSSDPELNKVEFDQVVIVEPANDYVVVEASLDGKTWVEISERFDASMDEAWNSLFGTTSFPTVDNYRAQSIVLTDHFQAGDEVLIRFRLNSNASVNGWGWAIDNLVIQAEEVLGTSSNTVSSSILVYPNPVTDRMINLQWEEPIRSALTIELRNTSGQLVVREEVASSDLESGQLRLDLTHTTIKKGMYLMNFKTDKGETLQVQKVLIN</sequence>
<dbReference type="InterPro" id="IPR052025">
    <property type="entry name" value="Xyloglucanase_GH74"/>
</dbReference>
<dbReference type="EMBL" id="FRAA01000002">
    <property type="protein sequence ID" value="SHK01508.1"/>
    <property type="molecule type" value="Genomic_DNA"/>
</dbReference>
<dbReference type="PANTHER" id="PTHR43739:SF5">
    <property type="entry name" value="EXO-ALPHA-SIALIDASE"/>
    <property type="match status" value="1"/>
</dbReference>
<dbReference type="PANTHER" id="PTHR43739">
    <property type="entry name" value="XYLOGLUCANASE (EUROFUNG)"/>
    <property type="match status" value="1"/>
</dbReference>
<evidence type="ECO:0000313" key="6">
    <source>
        <dbReference type="Proteomes" id="UP000184474"/>
    </source>
</evidence>
<dbReference type="RefSeq" id="WP_084190452.1">
    <property type="nucleotide sequence ID" value="NZ_FRAA01000002.1"/>
</dbReference>
<evidence type="ECO:0000256" key="1">
    <source>
        <dbReference type="ARBA" id="ARBA00022737"/>
    </source>
</evidence>
<dbReference type="InterPro" id="IPR015943">
    <property type="entry name" value="WD40/YVTN_repeat-like_dom_sf"/>
</dbReference>
<reference evidence="6" key="1">
    <citation type="submission" date="2016-11" db="EMBL/GenBank/DDBJ databases">
        <authorList>
            <person name="Varghese N."/>
            <person name="Submissions S."/>
        </authorList>
    </citation>
    <scope>NUCLEOTIDE SEQUENCE [LARGE SCALE GENOMIC DNA]</scope>
    <source>
        <strain evidence="6">DSM 26134</strain>
    </source>
</reference>
<dbReference type="STRING" id="156994.SAMN04488028_102497"/>
<proteinExistence type="predicted"/>
<dbReference type="Gene3D" id="2.130.10.10">
    <property type="entry name" value="YVTN repeat-like/Quinoprotein amine dehydrogenase"/>
    <property type="match status" value="5"/>
</dbReference>
<accession>A0A1M6P0Q7</accession>
<dbReference type="Pfam" id="PF15902">
    <property type="entry name" value="Sortilin-Vps10"/>
    <property type="match status" value="1"/>
</dbReference>
<keyword evidence="6" id="KW-1185">Reference proteome</keyword>
<evidence type="ECO:0000256" key="2">
    <source>
        <dbReference type="SAM" id="MobiDB-lite"/>
    </source>
</evidence>
<evidence type="ECO:0000259" key="3">
    <source>
        <dbReference type="Pfam" id="PF15902"/>
    </source>
</evidence>
<feature type="compositionally biased region" description="Basic and acidic residues" evidence="2">
    <location>
        <begin position="40"/>
        <end position="57"/>
    </location>
</feature>
<gene>
    <name evidence="5" type="ORF">SAMN04488028_102497</name>
</gene>
<feature type="domain" description="Secretion system C-terminal sorting" evidence="4">
    <location>
        <begin position="1288"/>
        <end position="1369"/>
    </location>
</feature>
<evidence type="ECO:0000313" key="5">
    <source>
        <dbReference type="EMBL" id="SHK01508.1"/>
    </source>
</evidence>
<dbReference type="SUPFAM" id="SSF110296">
    <property type="entry name" value="Oligoxyloglucan reducing end-specific cellobiohydrolase"/>
    <property type="match status" value="2"/>
</dbReference>
<dbReference type="Gene3D" id="2.60.120.260">
    <property type="entry name" value="Galactose-binding domain-like"/>
    <property type="match status" value="1"/>
</dbReference>
<dbReference type="InterPro" id="IPR026444">
    <property type="entry name" value="Secre_tail"/>
</dbReference>